<dbReference type="InParanoid" id="T1F4V7"/>
<evidence type="ECO:0000313" key="15">
    <source>
        <dbReference type="EnsemblMetazoa" id="HelroP171945"/>
    </source>
</evidence>
<dbReference type="OMA" id="PRANCMA"/>
<feature type="compositionally biased region" description="Polar residues" evidence="12">
    <location>
        <begin position="59"/>
        <end position="71"/>
    </location>
</feature>
<reference evidence="15" key="3">
    <citation type="submission" date="2015-06" db="UniProtKB">
        <authorList>
            <consortium name="EnsemblMetazoa"/>
        </authorList>
    </citation>
    <scope>IDENTIFICATION</scope>
</reference>
<dbReference type="Proteomes" id="UP000015101">
    <property type="component" value="Unassembled WGS sequence"/>
</dbReference>
<dbReference type="RefSeq" id="XP_009016873.1">
    <property type="nucleotide sequence ID" value="XM_009018625.1"/>
</dbReference>
<dbReference type="CTD" id="20203856"/>
<dbReference type="EMBL" id="AMQM01003986">
    <property type="status" value="NOT_ANNOTATED_CDS"/>
    <property type="molecule type" value="Genomic_DNA"/>
</dbReference>
<dbReference type="Gene3D" id="1.10.287.770">
    <property type="entry name" value="YojJ-like"/>
    <property type="match status" value="1"/>
</dbReference>
<keyword evidence="7 11" id="KW-0406">Ion transport</keyword>
<sequence length="1173" mass="135483">MESQEEAPPSYYSLVSPYQNIYLIPINTHQAAHAYALDVSDRETESDENITKIPVGESVFTNPKTTKPSLKNSRKGQKTRNTTAENECSEEVKTGKISWVDFAKRTTLHGFKIFHFRDQDGRLYKIRRAILLLAVLTSTCLFLYHSIQRYLYYAGYPTNVDVKVIYNNSLEFPSVTICNQNQFRLSSVVNSDTYEFVMKHLKDTTLNNGNANNLALMQKIVDENYTKFAYNVSHQRDDLIQSCTWSSEPCQIDEDFKSTFTDLFTLCYTFNWNASNVKKVYQPGARYSLQLILNVENYEYVQKLQGDIGVKILIHPQNESPLMNELGNSVPPGTHTLIGITPTITESLPSPHGFCINQALPRANCMAKAKFKKLAEKCGCKGLDVLEFGNLEDSLPAENVINDLMDECLVPCYRTSYVEEVSFAKLAKLDLERFRVNNPDIYNSLRSKFKVAKQAEDSVKDYAASTEKMLALEIIQLATNYESNLKRMFLFFQTVDDGDINICMNHDDDCINTVNDSSDKIFNNASDSNDKIVNSHADNYKNYTTTAVTLSKTSNTIFVDSHQLKNLTEPQIASTFHDILLNGLQFWDDFKLLNDEYKRKLQFVMRNIPYLHQFNNFVKLLCAFTEKPYPVQFKFVDSHRPNYVQTFLSDDSTESESKPTIKQLLELCSTKESNISKFDIQPKDNNNNDVIDENVNSEDARDRDVKYGSRSNIGKADGDDESEWDEFYSCDDQDIETFLGLRKTQLNNSLKIKDKVLKNVGGIKQDRMEVAREVLSGTSWSSYLNSEDEMRCLDDLFFYARWEFVTNQVYIGPINAYLHPFSSWTNKLQNFNSISYFLLRLETDNSSLYNRHNFEECRWPFLDSQTPTKKQKEIPLDKHYAMFEAYMKASESSILELDAAKTLGQFSLKINETIKGFKKHYAVIYEKIEKFLVANMTKKMFSNFLTLPENGSIGLLESMQEDYMNFVGDFDQLYQKTLNLHNNMNQTYYHLINIAVPVLSDAILDQMYLLNYTRFLAGSNRTGFASSSLKKTLEDLLKKLKKNREQNTMNLLNALYDDYKKTTFAHFMNVDESFKKFMKAVEELKQTFLTTSVDHDLDENFFRDNMIKIDVYFKEIKYKKIQQKPALTGLVLFSEVGSVMNLLLGTSILTFCELFDFIFSFLKRKVTKKWHKN</sequence>
<evidence type="ECO:0000256" key="5">
    <source>
        <dbReference type="ARBA" id="ARBA00022989"/>
    </source>
</evidence>
<evidence type="ECO:0000256" key="8">
    <source>
        <dbReference type="ARBA" id="ARBA00023136"/>
    </source>
</evidence>
<dbReference type="AlphaFoldDB" id="T1F4V7"/>
<evidence type="ECO:0000256" key="9">
    <source>
        <dbReference type="ARBA" id="ARBA00023201"/>
    </source>
</evidence>
<evidence type="ECO:0000256" key="6">
    <source>
        <dbReference type="ARBA" id="ARBA00023053"/>
    </source>
</evidence>
<dbReference type="EnsemblMetazoa" id="HelroT171945">
    <property type="protein sequence ID" value="HelroP171945"/>
    <property type="gene ID" value="HelroG171945"/>
</dbReference>
<dbReference type="HOGENOM" id="CLU_276736_0_0_1"/>
<keyword evidence="2 11" id="KW-0813">Transport</keyword>
<keyword evidence="6" id="KW-0915">Sodium</keyword>
<keyword evidence="3 11" id="KW-0894">Sodium channel</keyword>
<dbReference type="Pfam" id="PF00858">
    <property type="entry name" value="ASC"/>
    <property type="match status" value="2"/>
</dbReference>
<evidence type="ECO:0000256" key="1">
    <source>
        <dbReference type="ARBA" id="ARBA00004141"/>
    </source>
</evidence>
<dbReference type="KEGG" id="hro:HELRODRAFT_171945"/>
<dbReference type="PRINTS" id="PR01078">
    <property type="entry name" value="AMINACHANNEL"/>
</dbReference>
<dbReference type="GO" id="GO:0035725">
    <property type="term" value="P:sodium ion transmembrane transport"/>
    <property type="evidence" value="ECO:0000318"/>
    <property type="project" value="GO_Central"/>
</dbReference>
<dbReference type="EMBL" id="KB096411">
    <property type="protein sequence ID" value="ESO04940.1"/>
    <property type="molecule type" value="Genomic_DNA"/>
</dbReference>
<name>T1F4V7_HELRO</name>
<dbReference type="GeneID" id="20203856"/>
<feature type="region of interest" description="Disordered" evidence="12">
    <location>
        <begin position="58"/>
        <end position="87"/>
    </location>
</feature>
<reference evidence="16" key="1">
    <citation type="submission" date="2012-12" db="EMBL/GenBank/DDBJ databases">
        <authorList>
            <person name="Hellsten U."/>
            <person name="Grimwood J."/>
            <person name="Chapman J.A."/>
            <person name="Shapiro H."/>
            <person name="Aerts A."/>
            <person name="Otillar R.P."/>
            <person name="Terry A.Y."/>
            <person name="Boore J.L."/>
            <person name="Simakov O."/>
            <person name="Marletaz F."/>
            <person name="Cho S.-J."/>
            <person name="Edsinger-Gonzales E."/>
            <person name="Havlak P."/>
            <person name="Kuo D.-H."/>
            <person name="Larsson T."/>
            <person name="Lv J."/>
            <person name="Arendt D."/>
            <person name="Savage R."/>
            <person name="Osoegawa K."/>
            <person name="de Jong P."/>
            <person name="Lindberg D.R."/>
            <person name="Seaver E.C."/>
            <person name="Weisblat D.A."/>
            <person name="Putnam N.H."/>
            <person name="Grigoriev I.V."/>
            <person name="Rokhsar D.S."/>
        </authorList>
    </citation>
    <scope>NUCLEOTIDE SEQUENCE</scope>
</reference>
<keyword evidence="8 13" id="KW-0472">Membrane</keyword>
<feature type="transmembrane region" description="Helical" evidence="13">
    <location>
        <begin position="1142"/>
        <end position="1162"/>
    </location>
</feature>
<keyword evidence="16" id="KW-1185">Reference proteome</keyword>
<gene>
    <name evidence="15" type="primary">20203856</name>
    <name evidence="14" type="ORF">HELRODRAFT_171945</name>
</gene>
<keyword evidence="9 11" id="KW-0739">Sodium transport</keyword>
<evidence type="ECO:0000256" key="7">
    <source>
        <dbReference type="ARBA" id="ARBA00023065"/>
    </source>
</evidence>
<evidence type="ECO:0000313" key="14">
    <source>
        <dbReference type="EMBL" id="ESO04940.1"/>
    </source>
</evidence>
<dbReference type="GO" id="GO:0015280">
    <property type="term" value="F:ligand-gated sodium channel activity"/>
    <property type="evidence" value="ECO:0000318"/>
    <property type="project" value="GO_Central"/>
</dbReference>
<feature type="compositionally biased region" description="Basic and acidic residues" evidence="12">
    <location>
        <begin position="698"/>
        <end position="707"/>
    </location>
</feature>
<reference evidence="14 16" key="2">
    <citation type="journal article" date="2013" name="Nature">
        <title>Insights into bilaterian evolution from three spiralian genomes.</title>
        <authorList>
            <person name="Simakov O."/>
            <person name="Marletaz F."/>
            <person name="Cho S.J."/>
            <person name="Edsinger-Gonzales E."/>
            <person name="Havlak P."/>
            <person name="Hellsten U."/>
            <person name="Kuo D.H."/>
            <person name="Larsson T."/>
            <person name="Lv J."/>
            <person name="Arendt D."/>
            <person name="Savage R."/>
            <person name="Osoegawa K."/>
            <person name="de Jong P."/>
            <person name="Grimwood J."/>
            <person name="Chapman J.A."/>
            <person name="Shapiro H."/>
            <person name="Aerts A."/>
            <person name="Otillar R.P."/>
            <person name="Terry A.Y."/>
            <person name="Boore J.L."/>
            <person name="Grigoriev I.V."/>
            <person name="Lindberg D.R."/>
            <person name="Seaver E.C."/>
            <person name="Weisblat D.A."/>
            <person name="Putnam N.H."/>
            <person name="Rokhsar D.S."/>
        </authorList>
    </citation>
    <scope>NUCLEOTIDE SEQUENCE</scope>
</reference>
<dbReference type="PANTHER" id="PTHR11690:SF300">
    <property type="entry name" value="PICKPOCKET PROTEIN 19"/>
    <property type="match status" value="1"/>
</dbReference>
<dbReference type="GO" id="GO:0005886">
    <property type="term" value="C:plasma membrane"/>
    <property type="evidence" value="ECO:0000318"/>
    <property type="project" value="GO_Central"/>
</dbReference>
<keyword evidence="5 13" id="KW-1133">Transmembrane helix</keyword>
<evidence type="ECO:0000256" key="2">
    <source>
        <dbReference type="ARBA" id="ARBA00022448"/>
    </source>
</evidence>
<evidence type="ECO:0000256" key="4">
    <source>
        <dbReference type="ARBA" id="ARBA00022692"/>
    </source>
</evidence>
<dbReference type="OrthoDB" id="6502088at2759"/>
<comment type="similarity">
    <text evidence="11">Belongs to the amiloride-sensitive sodium channel (TC 1.A.6) family.</text>
</comment>
<evidence type="ECO:0000256" key="13">
    <source>
        <dbReference type="SAM" id="Phobius"/>
    </source>
</evidence>
<evidence type="ECO:0000256" key="12">
    <source>
        <dbReference type="SAM" id="MobiDB-lite"/>
    </source>
</evidence>
<dbReference type="Gene3D" id="2.60.470.10">
    <property type="entry name" value="Acid-sensing ion channels like domains"/>
    <property type="match status" value="1"/>
</dbReference>
<accession>T1F4V7</accession>
<dbReference type="PANTHER" id="PTHR11690">
    <property type="entry name" value="AMILORIDE-SENSITIVE SODIUM CHANNEL-RELATED"/>
    <property type="match status" value="1"/>
</dbReference>
<evidence type="ECO:0000256" key="11">
    <source>
        <dbReference type="RuleBase" id="RU000679"/>
    </source>
</evidence>
<dbReference type="eggNOG" id="KOG4294">
    <property type="taxonomic scope" value="Eukaryota"/>
</dbReference>
<proteinExistence type="inferred from homology"/>
<keyword evidence="10 11" id="KW-0407">Ion channel</keyword>
<dbReference type="InterPro" id="IPR001873">
    <property type="entry name" value="ENaC"/>
</dbReference>
<comment type="subcellular location">
    <subcellularLocation>
        <location evidence="1">Membrane</location>
        <topology evidence="1">Multi-pass membrane protein</topology>
    </subcellularLocation>
</comment>
<evidence type="ECO:0000313" key="16">
    <source>
        <dbReference type="Proteomes" id="UP000015101"/>
    </source>
</evidence>
<organism evidence="15 16">
    <name type="scientific">Helobdella robusta</name>
    <name type="common">Californian leech</name>
    <dbReference type="NCBI Taxonomy" id="6412"/>
    <lineage>
        <taxon>Eukaryota</taxon>
        <taxon>Metazoa</taxon>
        <taxon>Spiralia</taxon>
        <taxon>Lophotrochozoa</taxon>
        <taxon>Annelida</taxon>
        <taxon>Clitellata</taxon>
        <taxon>Hirudinea</taxon>
        <taxon>Rhynchobdellida</taxon>
        <taxon>Glossiphoniidae</taxon>
        <taxon>Helobdella</taxon>
    </lineage>
</organism>
<evidence type="ECO:0000256" key="3">
    <source>
        <dbReference type="ARBA" id="ARBA00022461"/>
    </source>
</evidence>
<evidence type="ECO:0000256" key="10">
    <source>
        <dbReference type="ARBA" id="ARBA00023303"/>
    </source>
</evidence>
<feature type="region of interest" description="Disordered" evidence="12">
    <location>
        <begin position="698"/>
        <end position="719"/>
    </location>
</feature>
<keyword evidence="4 11" id="KW-0812">Transmembrane</keyword>
<protein>
    <submittedName>
        <fullName evidence="14 15">Uncharacterized protein</fullName>
    </submittedName>
</protein>